<dbReference type="Gene3D" id="3.20.20.220">
    <property type="match status" value="1"/>
</dbReference>
<comment type="catalytic activity">
    <reaction evidence="8">
        <text>(6S)-5-methyl-5,6,7,8-tetrahydrofolate + NAD(+) = (6R)-5,10-methylene-5,6,7,8-tetrahydrofolate + NADH + H(+)</text>
        <dbReference type="Rhea" id="RHEA:19821"/>
        <dbReference type="ChEBI" id="CHEBI:15378"/>
        <dbReference type="ChEBI" id="CHEBI:15636"/>
        <dbReference type="ChEBI" id="CHEBI:18608"/>
        <dbReference type="ChEBI" id="CHEBI:57540"/>
        <dbReference type="ChEBI" id="CHEBI:57945"/>
        <dbReference type="EC" id="1.5.1.54"/>
    </reaction>
    <physiologicalReaction direction="right-to-left" evidence="8">
        <dbReference type="Rhea" id="RHEA:19823"/>
    </physiologicalReaction>
</comment>
<comment type="pathway">
    <text evidence="7">Amino-acid biosynthesis; L-methionine biosynthesis via de novo pathway.</text>
</comment>
<dbReference type="InterPro" id="IPR003171">
    <property type="entry name" value="Mehydrof_redctse-like"/>
</dbReference>
<evidence type="ECO:0000256" key="1">
    <source>
        <dbReference type="ARBA" id="ARBA00001974"/>
    </source>
</evidence>
<dbReference type="AlphaFoldDB" id="A0AA41R3H8"/>
<dbReference type="GO" id="GO:0071949">
    <property type="term" value="F:FAD binding"/>
    <property type="evidence" value="ECO:0007669"/>
    <property type="project" value="TreeGrafter"/>
</dbReference>
<keyword evidence="12" id="KW-1185">Reference proteome</keyword>
<evidence type="ECO:0000256" key="9">
    <source>
        <dbReference type="RuleBase" id="RU003862"/>
    </source>
</evidence>
<dbReference type="RefSeq" id="WP_246908739.1">
    <property type="nucleotide sequence ID" value="NZ_JALJRB010000012.1"/>
</dbReference>
<dbReference type="EMBL" id="JALJRB010000012">
    <property type="protein sequence ID" value="MCJ8501352.1"/>
    <property type="molecule type" value="Genomic_DNA"/>
</dbReference>
<sequence>MLRIFQSDLTDPDHFVVTLELVPGREAGGRALDTVMGIAADAYADGRVSAVSITDNPGGNPSLSPDVLGFDIFKLGMDVIVHFTCRDMNRVGMESRALQLARMGMKNILALGGDYSGQGFGGQGAPVFDLDSVQLQILLGMLSERITAGGDPDTFFSGCAVSPFKRTEGECFAQYAKLCRKAAAGARFIITQLGFDARKFDELIRMRRHMHIDLPVLGTVYVLTPKAAEIMHGGGVPGAVVSGRLRDRVRDEWRRPAEGRQAGIERAARLAAVLKGLGYKGIHLGGIHKSFDTVGRILDRLDQIAARWTDFLPDFDFPQRNGFYAFPDTRPDQPTPGPLFGTPPPPTISRLERWRYRALKAAHDIFFDRHHPAAPACRTLARLLDGNWKSRLLTDLLEDPVKQVLLQCLRCGDCGIQHVAFLCPESQCPKHTRNGACGGSRDSRCEVHPDRRCVWFRAHARLADDNATDQMIKGCVPPRMWELNQTSAWINFHLNRDHQSASNEIAQRCGTHCRRTI</sequence>
<evidence type="ECO:0000256" key="3">
    <source>
        <dbReference type="ARBA" id="ARBA00006743"/>
    </source>
</evidence>
<evidence type="ECO:0000313" key="12">
    <source>
        <dbReference type="Proteomes" id="UP001165427"/>
    </source>
</evidence>
<dbReference type="PANTHER" id="PTHR45754:SF3">
    <property type="entry name" value="METHYLENETETRAHYDROFOLATE REDUCTASE (NADPH)"/>
    <property type="match status" value="1"/>
</dbReference>
<dbReference type="Pfam" id="PF12225">
    <property type="entry name" value="DUF5981"/>
    <property type="match status" value="1"/>
</dbReference>
<keyword evidence="5 9" id="KW-0274">FAD</keyword>
<accession>A0AA41R3H8</accession>
<evidence type="ECO:0000256" key="8">
    <source>
        <dbReference type="ARBA" id="ARBA00048628"/>
    </source>
</evidence>
<comment type="similarity">
    <text evidence="3 9">Belongs to the methylenetetrahydrofolate reductase family.</text>
</comment>
<organism evidence="11 12">
    <name type="scientific">Desulfatitalea alkaliphila</name>
    <dbReference type="NCBI Taxonomy" id="2929485"/>
    <lineage>
        <taxon>Bacteria</taxon>
        <taxon>Pseudomonadati</taxon>
        <taxon>Thermodesulfobacteriota</taxon>
        <taxon>Desulfobacteria</taxon>
        <taxon>Desulfobacterales</taxon>
        <taxon>Desulfosarcinaceae</taxon>
        <taxon>Desulfatitalea</taxon>
    </lineage>
</organism>
<dbReference type="SUPFAM" id="SSF51730">
    <property type="entry name" value="FAD-linked oxidoreductase"/>
    <property type="match status" value="1"/>
</dbReference>
<dbReference type="Pfam" id="PF02219">
    <property type="entry name" value="MTHFR"/>
    <property type="match status" value="1"/>
</dbReference>
<evidence type="ECO:0000256" key="2">
    <source>
        <dbReference type="ARBA" id="ARBA00004777"/>
    </source>
</evidence>
<dbReference type="GO" id="GO:0009086">
    <property type="term" value="P:methionine biosynthetic process"/>
    <property type="evidence" value="ECO:0007669"/>
    <property type="project" value="TreeGrafter"/>
</dbReference>
<evidence type="ECO:0000256" key="4">
    <source>
        <dbReference type="ARBA" id="ARBA00022630"/>
    </source>
</evidence>
<evidence type="ECO:0000256" key="6">
    <source>
        <dbReference type="ARBA" id="ARBA00023002"/>
    </source>
</evidence>
<evidence type="ECO:0000313" key="11">
    <source>
        <dbReference type="EMBL" id="MCJ8501352.1"/>
    </source>
</evidence>
<feature type="domain" description="Methylene-tetrahydrofolate reductase C-terminal-like" evidence="10">
    <location>
        <begin position="400"/>
        <end position="481"/>
    </location>
</feature>
<dbReference type="PANTHER" id="PTHR45754">
    <property type="entry name" value="METHYLENETETRAHYDROFOLATE REDUCTASE"/>
    <property type="match status" value="1"/>
</dbReference>
<dbReference type="GO" id="GO:0005829">
    <property type="term" value="C:cytosol"/>
    <property type="evidence" value="ECO:0007669"/>
    <property type="project" value="TreeGrafter"/>
</dbReference>
<proteinExistence type="inferred from homology"/>
<comment type="pathway">
    <text evidence="2 9">One-carbon metabolism; tetrahydrofolate interconversion.</text>
</comment>
<dbReference type="InterPro" id="IPR029041">
    <property type="entry name" value="FAD-linked_oxidoreductase-like"/>
</dbReference>
<keyword evidence="4 9" id="KW-0285">Flavoprotein</keyword>
<evidence type="ECO:0000256" key="7">
    <source>
        <dbReference type="ARBA" id="ARBA00034478"/>
    </source>
</evidence>
<evidence type="ECO:0000259" key="10">
    <source>
        <dbReference type="Pfam" id="PF12225"/>
    </source>
</evidence>
<gene>
    <name evidence="11" type="ORF">MRX98_12275</name>
</gene>
<dbReference type="InterPro" id="IPR022026">
    <property type="entry name" value="DUF5981"/>
</dbReference>
<evidence type="ECO:0000256" key="5">
    <source>
        <dbReference type="ARBA" id="ARBA00022827"/>
    </source>
</evidence>
<dbReference type="GO" id="GO:0106312">
    <property type="term" value="F:methylenetetrahydrofolate reductase (NADH) activity"/>
    <property type="evidence" value="ECO:0007669"/>
    <property type="project" value="UniProtKB-EC"/>
</dbReference>
<name>A0AA41R3H8_9BACT</name>
<comment type="cofactor">
    <cofactor evidence="1 9">
        <name>FAD</name>
        <dbReference type="ChEBI" id="CHEBI:57692"/>
    </cofactor>
</comment>
<reference evidence="11" key="1">
    <citation type="submission" date="2022-04" db="EMBL/GenBank/DDBJ databases">
        <title>Desulfatitalea alkaliphila sp. nov., a novel anaerobic sulfate-reducing bacterium isolated from terrestrial mud volcano, Taman Peninsula, Russia.</title>
        <authorList>
            <person name="Khomyakova M.A."/>
            <person name="Merkel A.Y."/>
            <person name="Slobodkin A.I."/>
        </authorList>
    </citation>
    <scope>NUCLEOTIDE SEQUENCE</scope>
    <source>
        <strain evidence="11">M08but</strain>
    </source>
</reference>
<keyword evidence="6 9" id="KW-0560">Oxidoreductase</keyword>
<dbReference type="Proteomes" id="UP001165427">
    <property type="component" value="Unassembled WGS sequence"/>
</dbReference>
<comment type="caution">
    <text evidence="11">The sequence shown here is derived from an EMBL/GenBank/DDBJ whole genome shotgun (WGS) entry which is preliminary data.</text>
</comment>
<dbReference type="GO" id="GO:0035999">
    <property type="term" value="P:tetrahydrofolate interconversion"/>
    <property type="evidence" value="ECO:0007669"/>
    <property type="project" value="TreeGrafter"/>
</dbReference>
<protein>
    <recommendedName>
        <fullName evidence="9">Methylenetetrahydrofolate reductase</fullName>
    </recommendedName>
</protein>